<evidence type="ECO:0000313" key="1">
    <source>
        <dbReference type="EMBL" id="GBM16860.1"/>
    </source>
</evidence>
<dbReference type="AlphaFoldDB" id="A0A4Y2DJ87"/>
<evidence type="ECO:0000313" key="2">
    <source>
        <dbReference type="Proteomes" id="UP000499080"/>
    </source>
</evidence>
<comment type="caution">
    <text evidence="1">The sequence shown here is derived from an EMBL/GenBank/DDBJ whole genome shotgun (WGS) entry which is preliminary data.</text>
</comment>
<keyword evidence="2" id="KW-1185">Reference proteome</keyword>
<organism evidence="1 2">
    <name type="scientific">Araneus ventricosus</name>
    <name type="common">Orbweaver spider</name>
    <name type="synonym">Epeira ventricosa</name>
    <dbReference type="NCBI Taxonomy" id="182803"/>
    <lineage>
        <taxon>Eukaryota</taxon>
        <taxon>Metazoa</taxon>
        <taxon>Ecdysozoa</taxon>
        <taxon>Arthropoda</taxon>
        <taxon>Chelicerata</taxon>
        <taxon>Arachnida</taxon>
        <taxon>Araneae</taxon>
        <taxon>Araneomorphae</taxon>
        <taxon>Entelegynae</taxon>
        <taxon>Araneoidea</taxon>
        <taxon>Araneidae</taxon>
        <taxon>Araneus</taxon>
    </lineage>
</organism>
<protein>
    <submittedName>
        <fullName evidence="1">Uncharacterized protein</fullName>
    </submittedName>
</protein>
<gene>
    <name evidence="1" type="ORF">AVEN_99753_1</name>
</gene>
<dbReference type="EMBL" id="BGPR01000380">
    <property type="protein sequence ID" value="GBM16860.1"/>
    <property type="molecule type" value="Genomic_DNA"/>
</dbReference>
<accession>A0A4Y2DJ87</accession>
<reference evidence="1 2" key="1">
    <citation type="journal article" date="2019" name="Sci. Rep.">
        <title>Orb-weaving spider Araneus ventricosus genome elucidates the spidroin gene catalogue.</title>
        <authorList>
            <person name="Kono N."/>
            <person name="Nakamura H."/>
            <person name="Ohtoshi R."/>
            <person name="Moran D.A.P."/>
            <person name="Shinohara A."/>
            <person name="Yoshida Y."/>
            <person name="Fujiwara M."/>
            <person name="Mori M."/>
            <person name="Tomita M."/>
            <person name="Arakawa K."/>
        </authorList>
    </citation>
    <scope>NUCLEOTIDE SEQUENCE [LARGE SCALE GENOMIC DNA]</scope>
</reference>
<name>A0A4Y2DJ87_ARAVE</name>
<sequence length="116" mass="12592">MTKHQGLATLGRRTLPFNSATTSAVVSSYSRIIGCTLRLGKADETVRENDNGGLSTCIERKHPGLRVVRQSAPEGADDQCSMLIHLKGITYAVKIPSLPGVWDLSHALLKGLEMLY</sequence>
<proteinExistence type="predicted"/>
<dbReference type="Proteomes" id="UP000499080">
    <property type="component" value="Unassembled WGS sequence"/>
</dbReference>